<reference evidence="5" key="1">
    <citation type="submission" date="2021-04" db="EMBL/GenBank/DDBJ databases">
        <title>Draft genome sequence data of methanotrophic Methylovulum sp. strain S1L and Methylomonas sp. strain S2AM isolated from boreal lake water columns.</title>
        <authorList>
            <person name="Rissanen A.J."/>
            <person name="Mangayil R."/>
            <person name="Svenning M.M."/>
            <person name="Khanongnuch R."/>
        </authorList>
    </citation>
    <scope>NUCLEOTIDE SEQUENCE</scope>
    <source>
        <strain evidence="5">S2AM</strain>
    </source>
</reference>
<evidence type="ECO:0000256" key="2">
    <source>
        <dbReference type="PIRSR" id="PIRSR601310-3"/>
    </source>
</evidence>
<organism evidence="5 6">
    <name type="scientific">Methylomonas paludis</name>
    <dbReference type="NCBI Taxonomy" id="1173101"/>
    <lineage>
        <taxon>Bacteria</taxon>
        <taxon>Pseudomonadati</taxon>
        <taxon>Pseudomonadota</taxon>
        <taxon>Gammaproteobacteria</taxon>
        <taxon>Methylococcales</taxon>
        <taxon>Methylococcaceae</taxon>
        <taxon>Methylomonas</taxon>
    </lineage>
</organism>
<proteinExistence type="predicted"/>
<feature type="active site" description="Tele-AMP-histidine intermediate" evidence="1">
    <location>
        <position position="98"/>
    </location>
</feature>
<dbReference type="PROSITE" id="PS00892">
    <property type="entry name" value="HIT_1"/>
    <property type="match status" value="1"/>
</dbReference>
<feature type="short sequence motif" description="Histidine triad motif" evidence="2 3">
    <location>
        <begin position="96"/>
        <end position="100"/>
    </location>
</feature>
<gene>
    <name evidence="5" type="ORF">KEF85_13815</name>
</gene>
<evidence type="ECO:0000259" key="4">
    <source>
        <dbReference type="PROSITE" id="PS51084"/>
    </source>
</evidence>
<dbReference type="Gene3D" id="3.30.428.10">
    <property type="entry name" value="HIT-like"/>
    <property type="match status" value="1"/>
</dbReference>
<dbReference type="PRINTS" id="PR00332">
    <property type="entry name" value="HISTRIAD"/>
</dbReference>
<dbReference type="InterPro" id="IPR036265">
    <property type="entry name" value="HIT-like_sf"/>
</dbReference>
<dbReference type="CDD" id="cd01276">
    <property type="entry name" value="PKCI_related"/>
    <property type="match status" value="1"/>
</dbReference>
<evidence type="ECO:0000256" key="1">
    <source>
        <dbReference type="PIRSR" id="PIRSR601310-1"/>
    </source>
</evidence>
<protein>
    <submittedName>
        <fullName evidence="5">Histidine triad nucleotide-binding protein</fullName>
    </submittedName>
</protein>
<dbReference type="EMBL" id="CP073754">
    <property type="protein sequence ID" value="QWF70401.1"/>
    <property type="molecule type" value="Genomic_DNA"/>
</dbReference>
<dbReference type="KEGG" id="mpad:KEF85_13815"/>
<accession>A0A975R9P3</accession>
<dbReference type="SUPFAM" id="SSF54197">
    <property type="entry name" value="HIT-like"/>
    <property type="match status" value="1"/>
</dbReference>
<evidence type="ECO:0000313" key="5">
    <source>
        <dbReference type="EMBL" id="QWF70401.1"/>
    </source>
</evidence>
<dbReference type="PANTHER" id="PTHR23089">
    <property type="entry name" value="HISTIDINE TRIAD HIT PROTEIN"/>
    <property type="match status" value="1"/>
</dbReference>
<dbReference type="InterPro" id="IPR019808">
    <property type="entry name" value="Histidine_triad_CS"/>
</dbReference>
<feature type="domain" description="HIT" evidence="4">
    <location>
        <begin position="5"/>
        <end position="112"/>
    </location>
</feature>
<sequence length="112" mass="12446">MVDCLFCKMASGQIKPDVVYEDDELLAFRDIHPQAPLHVLVIPKRHISNLNELDDTALGGRLLQTAARLAAELGYAESGYRTVFNCNNDGGQTVFHLHLHVLGGRQMHWPPG</sequence>
<name>A0A975R9P3_9GAMM</name>
<dbReference type="RefSeq" id="WP_215581524.1">
    <property type="nucleotide sequence ID" value="NZ_CP073754.1"/>
</dbReference>
<evidence type="ECO:0000313" key="6">
    <source>
        <dbReference type="Proteomes" id="UP000676649"/>
    </source>
</evidence>
<dbReference type="Pfam" id="PF01230">
    <property type="entry name" value="HIT"/>
    <property type="match status" value="1"/>
</dbReference>
<dbReference type="GO" id="GO:0003824">
    <property type="term" value="F:catalytic activity"/>
    <property type="evidence" value="ECO:0007669"/>
    <property type="project" value="InterPro"/>
</dbReference>
<dbReference type="AlphaFoldDB" id="A0A975R9P3"/>
<dbReference type="PROSITE" id="PS51084">
    <property type="entry name" value="HIT_2"/>
    <property type="match status" value="1"/>
</dbReference>
<dbReference type="InterPro" id="IPR001310">
    <property type="entry name" value="Histidine_triad_HIT"/>
</dbReference>
<dbReference type="Proteomes" id="UP000676649">
    <property type="component" value="Chromosome"/>
</dbReference>
<evidence type="ECO:0000256" key="3">
    <source>
        <dbReference type="PROSITE-ProRule" id="PRU00464"/>
    </source>
</evidence>
<dbReference type="InterPro" id="IPR011146">
    <property type="entry name" value="HIT-like"/>
</dbReference>
<keyword evidence="6" id="KW-1185">Reference proteome</keyword>